<feature type="compositionally biased region" description="Pro residues" evidence="1">
    <location>
        <begin position="168"/>
        <end position="178"/>
    </location>
</feature>
<feature type="compositionally biased region" description="Pro residues" evidence="1">
    <location>
        <begin position="355"/>
        <end position="367"/>
    </location>
</feature>
<feature type="compositionally biased region" description="Low complexity" evidence="1">
    <location>
        <begin position="381"/>
        <end position="390"/>
    </location>
</feature>
<dbReference type="EMBL" id="VCEB01006464">
    <property type="protein sequence ID" value="KAB0339224.1"/>
    <property type="molecule type" value="Genomic_DNA"/>
</dbReference>
<feature type="compositionally biased region" description="Low complexity" evidence="1">
    <location>
        <begin position="217"/>
        <end position="226"/>
    </location>
</feature>
<feature type="compositionally biased region" description="Low complexity" evidence="1">
    <location>
        <begin position="400"/>
        <end position="415"/>
    </location>
</feature>
<feature type="region of interest" description="Disordered" evidence="1">
    <location>
        <begin position="64"/>
        <end position="477"/>
    </location>
</feature>
<proteinExistence type="predicted"/>
<feature type="compositionally biased region" description="Pro residues" evidence="1">
    <location>
        <begin position="265"/>
        <end position="306"/>
    </location>
</feature>
<feature type="compositionally biased region" description="Basic residues" evidence="1">
    <location>
        <begin position="227"/>
        <end position="239"/>
    </location>
</feature>
<comment type="caution">
    <text evidence="2">The sequence shown here is derived from an EMBL/GenBank/DDBJ whole genome shotgun (WGS) entry which is preliminary data.</text>
</comment>
<reference evidence="2 3" key="1">
    <citation type="submission" date="2019-06" db="EMBL/GenBank/DDBJ databases">
        <title>Discovery of a novel chromosome fission-fusion reversal in muntjac.</title>
        <authorList>
            <person name="Mudd A.B."/>
            <person name="Bredeson J.V."/>
            <person name="Baum R."/>
            <person name="Hockemeyer D."/>
            <person name="Rokhsar D.S."/>
        </authorList>
    </citation>
    <scope>NUCLEOTIDE SEQUENCE [LARGE SCALE GENOMIC DNA]</scope>
    <source>
        <strain evidence="2">UCam_UCB_Mr</strain>
        <tissue evidence="2">Fibroblast cell line</tissue>
    </source>
</reference>
<feature type="non-terminal residue" evidence="2">
    <location>
        <position position="1"/>
    </location>
</feature>
<evidence type="ECO:0000313" key="2">
    <source>
        <dbReference type="EMBL" id="KAB0339224.1"/>
    </source>
</evidence>
<feature type="compositionally biased region" description="Low complexity" evidence="1">
    <location>
        <begin position="447"/>
        <end position="468"/>
    </location>
</feature>
<evidence type="ECO:0000313" key="3">
    <source>
        <dbReference type="Proteomes" id="UP000326062"/>
    </source>
</evidence>
<sequence>YCPSQPLLSSSHILVPELSPDDPFSWPPGATSNPGDIQREGEHARRRDGILFPLVSYSLPFAIGSKGLPAPPGNKAATVKLSELEKQKGMMRPNTSQPGGAKDSVNGTLARSSLEDTYGAGDGLKRGALSSSLRDLSDAGKRGRRNSVGSLDSTIEGSVISSPRPHQRMPPPPPPPPPEEYKSQRPVSNSSSFLGSLFGSKRGKGPFQMPPPPTGQASASSSSASSTHHHHHHHHHGHSHGGLGVLPDGQSKLQALHAQYCQGPGPAPPPYLPPQQPPLPPPPQQPPPLPQLGSIPPPPASAPPVGPHRHFHAHGPVPGPQHYTLGRPGRAPRRGAGGHPQFAPHGRHPLHQPTSPLPLYSPAPQHPPAHKQGPKHFIFSHHPQMMPAAGAAGGPGSRPPGGSYSHPHHPQSPLSPHSPIPPHPSYPPLPPPSPHTPHSPLPPTSPHGPLHASGPPGTANPPTANPKAKPSRISTVV</sequence>
<organism evidence="2 3">
    <name type="scientific">Muntiacus reevesi</name>
    <name type="common">Reeves' muntjac</name>
    <name type="synonym">Cervus reevesi</name>
    <dbReference type="NCBI Taxonomy" id="9886"/>
    <lineage>
        <taxon>Eukaryota</taxon>
        <taxon>Metazoa</taxon>
        <taxon>Chordata</taxon>
        <taxon>Craniata</taxon>
        <taxon>Vertebrata</taxon>
        <taxon>Euteleostomi</taxon>
        <taxon>Mammalia</taxon>
        <taxon>Eutheria</taxon>
        <taxon>Laurasiatheria</taxon>
        <taxon>Artiodactyla</taxon>
        <taxon>Ruminantia</taxon>
        <taxon>Pecora</taxon>
        <taxon>Cervidae</taxon>
        <taxon>Muntiacinae</taxon>
        <taxon>Muntiacus</taxon>
    </lineage>
</organism>
<dbReference type="AlphaFoldDB" id="A0A5N3UR54"/>
<feature type="compositionally biased region" description="Polar residues" evidence="1">
    <location>
        <begin position="147"/>
        <end position="161"/>
    </location>
</feature>
<dbReference type="Proteomes" id="UP000326062">
    <property type="component" value="Unassembled WGS sequence"/>
</dbReference>
<feature type="compositionally biased region" description="Pro residues" evidence="1">
    <location>
        <begin position="416"/>
        <end position="446"/>
    </location>
</feature>
<feature type="region of interest" description="Disordered" evidence="1">
    <location>
        <begin position="18"/>
        <end position="45"/>
    </location>
</feature>
<dbReference type="PRINTS" id="PR01217">
    <property type="entry name" value="PRICHEXTENSN"/>
</dbReference>
<evidence type="ECO:0000256" key="1">
    <source>
        <dbReference type="SAM" id="MobiDB-lite"/>
    </source>
</evidence>
<name>A0A5N3UR54_MUNRE</name>
<keyword evidence="3" id="KW-1185">Reference proteome</keyword>
<gene>
    <name evidence="2" type="ORF">FD755_025020</name>
</gene>
<accession>A0A5N3UR54</accession>
<feature type="compositionally biased region" description="Low complexity" evidence="1">
    <location>
        <begin position="190"/>
        <end position="200"/>
    </location>
</feature>
<protein>
    <submittedName>
        <fullName evidence="2">Uncharacterized protein</fullName>
    </submittedName>
</protein>